<accession>A0A667H3J4</accession>
<dbReference type="AlphaFoldDB" id="A0A667H3J4"/>
<dbReference type="Proteomes" id="UP000472241">
    <property type="component" value="Unplaced"/>
</dbReference>
<keyword evidence="3" id="KW-1185">Reference proteome</keyword>
<evidence type="ECO:0000256" key="1">
    <source>
        <dbReference type="SAM" id="MobiDB-lite"/>
    </source>
</evidence>
<feature type="compositionally biased region" description="Basic and acidic residues" evidence="1">
    <location>
        <begin position="41"/>
        <end position="52"/>
    </location>
</feature>
<dbReference type="Ensembl" id="ENSLCNT00005006544.1">
    <property type="protein sequence ID" value="ENSLCNP00005005810.1"/>
    <property type="gene ID" value="ENSLCNG00005003888.1"/>
</dbReference>
<organism evidence="2 3">
    <name type="scientific">Lynx canadensis</name>
    <name type="common">Canada lynx</name>
    <name type="synonym">Felis canadensis</name>
    <dbReference type="NCBI Taxonomy" id="61383"/>
    <lineage>
        <taxon>Eukaryota</taxon>
        <taxon>Metazoa</taxon>
        <taxon>Chordata</taxon>
        <taxon>Craniata</taxon>
        <taxon>Vertebrata</taxon>
        <taxon>Euteleostomi</taxon>
        <taxon>Mammalia</taxon>
        <taxon>Eutheria</taxon>
        <taxon>Laurasiatheria</taxon>
        <taxon>Carnivora</taxon>
        <taxon>Feliformia</taxon>
        <taxon>Felidae</taxon>
        <taxon>Felinae</taxon>
        <taxon>Lynx</taxon>
    </lineage>
</organism>
<reference evidence="2" key="2">
    <citation type="submission" date="2025-09" db="UniProtKB">
        <authorList>
            <consortium name="Ensembl"/>
        </authorList>
    </citation>
    <scope>IDENTIFICATION</scope>
</reference>
<proteinExistence type="predicted"/>
<name>A0A667H3J4_LYNCA</name>
<feature type="region of interest" description="Disordered" evidence="1">
    <location>
        <begin position="31"/>
        <end position="52"/>
    </location>
</feature>
<reference evidence="2" key="1">
    <citation type="submission" date="2025-08" db="UniProtKB">
        <authorList>
            <consortium name="Ensembl"/>
        </authorList>
    </citation>
    <scope>IDENTIFICATION</scope>
</reference>
<evidence type="ECO:0000313" key="2">
    <source>
        <dbReference type="Ensembl" id="ENSLCNP00005005810.1"/>
    </source>
</evidence>
<evidence type="ECO:0000313" key="3">
    <source>
        <dbReference type="Proteomes" id="UP000472241"/>
    </source>
</evidence>
<protein>
    <submittedName>
        <fullName evidence="2">Uncharacterized protein</fullName>
    </submittedName>
</protein>
<sequence length="105" mass="11479">AGPPLQDRAVVTSVECTIRPHSASVLQEWGPHTLLSGRPGSSDRDLSGKHSLHREAELRQASGGGGWGMPRVVARVLSFIFLIKFLEKKKVFLKSLSCIVFINSK</sequence>